<feature type="transmembrane region" description="Helical" evidence="2">
    <location>
        <begin position="65"/>
        <end position="84"/>
    </location>
</feature>
<evidence type="ECO:0000313" key="3">
    <source>
        <dbReference type="EMBL" id="ORX75203.1"/>
    </source>
</evidence>
<gene>
    <name evidence="3" type="ORF">BCR32DRAFT_96835</name>
</gene>
<name>A0A1Y1WNV0_9FUNG</name>
<sequence length="249" mass="28486">MARGKNSQNYLLKRKRPNKNGSTDNVSRSGSSETIDVVLQKKYDAVESKVTNIAVKLFKIHKNKISMYVGIGALLLIFLILNYLERRITKYTYKYENIAEIKYKDVFNNHYNYKGKEAYETLTAMKEGGRKIYLIYNLVLIFIYSPFLLYSITEVINEVCGFTRANLAPSGIAIFQVLESIALIFTILGYPNTMTLLNLAGKLAVCKYFFIFFSVFVVIFGAIDRYQNKPKPGAPVEDEKKKENGKKNN</sequence>
<feature type="transmembrane region" description="Helical" evidence="2">
    <location>
        <begin position="172"/>
        <end position="191"/>
    </location>
</feature>
<feature type="compositionally biased region" description="Basic and acidic residues" evidence="1">
    <location>
        <begin position="237"/>
        <end position="249"/>
    </location>
</feature>
<feature type="transmembrane region" description="Helical" evidence="2">
    <location>
        <begin position="133"/>
        <end position="152"/>
    </location>
</feature>
<dbReference type="Proteomes" id="UP000193944">
    <property type="component" value="Unassembled WGS sequence"/>
</dbReference>
<feature type="region of interest" description="Disordered" evidence="1">
    <location>
        <begin position="229"/>
        <end position="249"/>
    </location>
</feature>
<reference evidence="3 4" key="1">
    <citation type="submission" date="2016-08" db="EMBL/GenBank/DDBJ databases">
        <title>A Parts List for Fungal Cellulosomes Revealed by Comparative Genomics.</title>
        <authorList>
            <consortium name="DOE Joint Genome Institute"/>
            <person name="Haitjema C.H."/>
            <person name="Gilmore S.P."/>
            <person name="Henske J.K."/>
            <person name="Solomon K.V."/>
            <person name="De Groot R."/>
            <person name="Kuo A."/>
            <person name="Mondo S.J."/>
            <person name="Salamov A.A."/>
            <person name="Labutti K."/>
            <person name="Zhao Z."/>
            <person name="Chiniquy J."/>
            <person name="Barry K."/>
            <person name="Brewer H.M."/>
            <person name="Purvine S.O."/>
            <person name="Wright A.T."/>
            <person name="Boxma B."/>
            <person name="Van Alen T."/>
            <person name="Hackstein J.H."/>
            <person name="Baker S.E."/>
            <person name="Grigoriev I.V."/>
            <person name="O'Malley M.A."/>
        </authorList>
    </citation>
    <scope>NUCLEOTIDE SEQUENCE [LARGE SCALE GENOMIC DNA]</scope>
    <source>
        <strain evidence="3 4">S4</strain>
    </source>
</reference>
<accession>A0A1Y1WNV0</accession>
<keyword evidence="2" id="KW-0472">Membrane</keyword>
<proteinExistence type="predicted"/>
<dbReference type="AlphaFoldDB" id="A0A1Y1WNV0"/>
<protein>
    <submittedName>
        <fullName evidence="3">Uncharacterized protein</fullName>
    </submittedName>
</protein>
<feature type="region of interest" description="Disordered" evidence="1">
    <location>
        <begin position="1"/>
        <end position="29"/>
    </location>
</feature>
<dbReference type="EMBL" id="MCFG01000371">
    <property type="protein sequence ID" value="ORX75203.1"/>
    <property type="molecule type" value="Genomic_DNA"/>
</dbReference>
<keyword evidence="4" id="KW-1185">Reference proteome</keyword>
<organism evidence="3 4">
    <name type="scientific">Anaeromyces robustus</name>
    <dbReference type="NCBI Taxonomy" id="1754192"/>
    <lineage>
        <taxon>Eukaryota</taxon>
        <taxon>Fungi</taxon>
        <taxon>Fungi incertae sedis</taxon>
        <taxon>Chytridiomycota</taxon>
        <taxon>Chytridiomycota incertae sedis</taxon>
        <taxon>Neocallimastigomycetes</taxon>
        <taxon>Neocallimastigales</taxon>
        <taxon>Neocallimastigaceae</taxon>
        <taxon>Anaeromyces</taxon>
    </lineage>
</organism>
<dbReference type="OrthoDB" id="2139317at2759"/>
<comment type="caution">
    <text evidence="3">The sequence shown here is derived from an EMBL/GenBank/DDBJ whole genome shotgun (WGS) entry which is preliminary data.</text>
</comment>
<feature type="compositionally biased region" description="Polar residues" evidence="1">
    <location>
        <begin position="19"/>
        <end position="29"/>
    </location>
</feature>
<keyword evidence="2" id="KW-0812">Transmembrane</keyword>
<keyword evidence="2" id="KW-1133">Transmembrane helix</keyword>
<feature type="transmembrane region" description="Helical" evidence="2">
    <location>
        <begin position="203"/>
        <end position="223"/>
    </location>
</feature>
<evidence type="ECO:0000313" key="4">
    <source>
        <dbReference type="Proteomes" id="UP000193944"/>
    </source>
</evidence>
<evidence type="ECO:0000256" key="1">
    <source>
        <dbReference type="SAM" id="MobiDB-lite"/>
    </source>
</evidence>
<reference evidence="3 4" key="2">
    <citation type="submission" date="2016-08" db="EMBL/GenBank/DDBJ databases">
        <title>Pervasive Adenine N6-methylation of Active Genes in Fungi.</title>
        <authorList>
            <consortium name="DOE Joint Genome Institute"/>
            <person name="Mondo S.J."/>
            <person name="Dannebaum R.O."/>
            <person name="Kuo R.C."/>
            <person name="Labutti K."/>
            <person name="Haridas S."/>
            <person name="Kuo A."/>
            <person name="Salamov A."/>
            <person name="Ahrendt S.R."/>
            <person name="Lipzen A."/>
            <person name="Sullivan W."/>
            <person name="Andreopoulos W.B."/>
            <person name="Clum A."/>
            <person name="Lindquist E."/>
            <person name="Daum C."/>
            <person name="Ramamoorthy G.K."/>
            <person name="Gryganskyi A."/>
            <person name="Culley D."/>
            <person name="Magnuson J.K."/>
            <person name="James T.Y."/>
            <person name="O'Malley M.A."/>
            <person name="Stajich J.E."/>
            <person name="Spatafora J.W."/>
            <person name="Visel A."/>
            <person name="Grigoriev I.V."/>
        </authorList>
    </citation>
    <scope>NUCLEOTIDE SEQUENCE [LARGE SCALE GENOMIC DNA]</scope>
    <source>
        <strain evidence="3 4">S4</strain>
    </source>
</reference>
<evidence type="ECO:0000256" key="2">
    <source>
        <dbReference type="SAM" id="Phobius"/>
    </source>
</evidence>
<feature type="compositionally biased region" description="Polar residues" evidence="1">
    <location>
        <begin position="1"/>
        <end position="10"/>
    </location>
</feature>